<dbReference type="SMART" id="SM00421">
    <property type="entry name" value="HTH_LUXR"/>
    <property type="match status" value="1"/>
</dbReference>
<feature type="domain" description="HTH luxR-type" evidence="1">
    <location>
        <begin position="265"/>
        <end position="319"/>
    </location>
</feature>
<dbReference type="Gene3D" id="1.10.10.10">
    <property type="entry name" value="Winged helix-like DNA-binding domain superfamily/Winged helix DNA-binding domain"/>
    <property type="match status" value="1"/>
</dbReference>
<dbReference type="RefSeq" id="WP_345698095.1">
    <property type="nucleotide sequence ID" value="NZ_BAABIS010000001.1"/>
</dbReference>
<dbReference type="InterPro" id="IPR036388">
    <property type="entry name" value="WH-like_DNA-bd_sf"/>
</dbReference>
<accession>A0ABP9DQR8</accession>
<name>A0ABP9DQR8_9ACTN</name>
<gene>
    <name evidence="2" type="ORF">GCM10023235_38690</name>
</gene>
<dbReference type="PANTHER" id="PTHR34293:SF1">
    <property type="entry name" value="HTH-TYPE TRANSCRIPTIONAL REGULATOR TRMBL2"/>
    <property type="match status" value="1"/>
</dbReference>
<dbReference type="SUPFAM" id="SSF46894">
    <property type="entry name" value="C-terminal effector domain of the bipartite response regulators"/>
    <property type="match status" value="1"/>
</dbReference>
<proteinExistence type="predicted"/>
<sequence>MAAEPATDQGDGLPDEAAARRYLAILAEGGRIPVASVTDADRPAIDQLLTIGLVMANPIDAAYLAVSPRSVGDRLGADMRSRAARLLQNADRLPDALAGLARAYDAMPREADQSRPTVYLEGRDRIRHRIAELVSDCKEELLTAQPGPRPPSSLELARPQDSAFVGRGGKLRTIYQPMVLGEPMTVEYAAELTALGAGFRLLDEPYQRMIIVDRRCAVIPAADDHSRAVLLSDPAAVAFLVACFERDWARADLVQWHQVDARQVTRSVSDRVGRLLATGLTQRGVASRLGLSERTVAGHISRLRERYGAQTLFQLGWLMRGSRRD</sequence>
<dbReference type="InterPro" id="IPR051797">
    <property type="entry name" value="TrmB-like"/>
</dbReference>
<protein>
    <submittedName>
        <fullName evidence="2">Helix-turn-helix transcriptional regulator</fullName>
    </submittedName>
</protein>
<dbReference type="PANTHER" id="PTHR34293">
    <property type="entry name" value="HTH-TYPE TRANSCRIPTIONAL REGULATOR TRMBL2"/>
    <property type="match status" value="1"/>
</dbReference>
<evidence type="ECO:0000313" key="3">
    <source>
        <dbReference type="Proteomes" id="UP001501752"/>
    </source>
</evidence>
<dbReference type="Proteomes" id="UP001501752">
    <property type="component" value="Unassembled WGS sequence"/>
</dbReference>
<dbReference type="InterPro" id="IPR000792">
    <property type="entry name" value="Tscrpt_reg_LuxR_C"/>
</dbReference>
<dbReference type="Pfam" id="PF00196">
    <property type="entry name" value="GerE"/>
    <property type="match status" value="1"/>
</dbReference>
<comment type="caution">
    <text evidence="2">The sequence shown here is derived from an EMBL/GenBank/DDBJ whole genome shotgun (WGS) entry which is preliminary data.</text>
</comment>
<keyword evidence="3" id="KW-1185">Reference proteome</keyword>
<dbReference type="InterPro" id="IPR016032">
    <property type="entry name" value="Sig_transdc_resp-reg_C-effctor"/>
</dbReference>
<dbReference type="EMBL" id="BAABIS010000001">
    <property type="protein sequence ID" value="GAA4857345.1"/>
    <property type="molecule type" value="Genomic_DNA"/>
</dbReference>
<organism evidence="2 3">
    <name type="scientific">Kitasatospora terrestris</name>
    <dbReference type="NCBI Taxonomy" id="258051"/>
    <lineage>
        <taxon>Bacteria</taxon>
        <taxon>Bacillati</taxon>
        <taxon>Actinomycetota</taxon>
        <taxon>Actinomycetes</taxon>
        <taxon>Kitasatosporales</taxon>
        <taxon>Streptomycetaceae</taxon>
        <taxon>Kitasatospora</taxon>
    </lineage>
</organism>
<reference evidence="3" key="1">
    <citation type="journal article" date="2019" name="Int. J. Syst. Evol. Microbiol.">
        <title>The Global Catalogue of Microorganisms (GCM) 10K type strain sequencing project: providing services to taxonomists for standard genome sequencing and annotation.</title>
        <authorList>
            <consortium name="The Broad Institute Genomics Platform"/>
            <consortium name="The Broad Institute Genome Sequencing Center for Infectious Disease"/>
            <person name="Wu L."/>
            <person name="Ma J."/>
        </authorList>
    </citation>
    <scope>NUCLEOTIDE SEQUENCE [LARGE SCALE GENOMIC DNA]</scope>
    <source>
        <strain evidence="3">JCM 13006</strain>
    </source>
</reference>
<evidence type="ECO:0000313" key="2">
    <source>
        <dbReference type="EMBL" id="GAA4857345.1"/>
    </source>
</evidence>
<evidence type="ECO:0000259" key="1">
    <source>
        <dbReference type="SMART" id="SM00421"/>
    </source>
</evidence>